<dbReference type="Gramene" id="KQK21922">
    <property type="protein sequence ID" value="KQK21922"/>
    <property type="gene ID" value="BRADI_1g63973v3"/>
</dbReference>
<reference evidence="2 3" key="1">
    <citation type="journal article" date="2010" name="Nature">
        <title>Genome sequencing and analysis of the model grass Brachypodium distachyon.</title>
        <authorList>
            <consortium name="International Brachypodium Initiative"/>
        </authorList>
    </citation>
    <scope>NUCLEOTIDE SEQUENCE [LARGE SCALE GENOMIC DNA]</scope>
    <source>
        <strain evidence="2 3">Bd21</strain>
    </source>
</reference>
<dbReference type="EnsemblPlants" id="KQK21922">
    <property type="protein sequence ID" value="KQK21922"/>
    <property type="gene ID" value="BRADI_1g63973v3"/>
</dbReference>
<organism evidence="2">
    <name type="scientific">Brachypodium distachyon</name>
    <name type="common">Purple false brome</name>
    <name type="synonym">Trachynia distachya</name>
    <dbReference type="NCBI Taxonomy" id="15368"/>
    <lineage>
        <taxon>Eukaryota</taxon>
        <taxon>Viridiplantae</taxon>
        <taxon>Streptophyta</taxon>
        <taxon>Embryophyta</taxon>
        <taxon>Tracheophyta</taxon>
        <taxon>Spermatophyta</taxon>
        <taxon>Magnoliopsida</taxon>
        <taxon>Liliopsida</taxon>
        <taxon>Poales</taxon>
        <taxon>Poaceae</taxon>
        <taxon>BOP clade</taxon>
        <taxon>Pooideae</taxon>
        <taxon>Stipodae</taxon>
        <taxon>Brachypodieae</taxon>
        <taxon>Brachypodium</taxon>
    </lineage>
</organism>
<sequence length="82" mass="9488">MDRRHAITCFLFAIVLLGDFAVAADDYCFEEYQDCVICTGFLCKAGCWVNAKLYGSDVKVKKHYCTGSMLKHRCHCYYCTHW</sequence>
<dbReference type="InParanoid" id="A0A0Q3SAF9"/>
<proteinExistence type="predicted"/>
<feature type="signal peptide" evidence="1">
    <location>
        <begin position="1"/>
        <end position="23"/>
    </location>
</feature>
<keyword evidence="1" id="KW-0732">Signal</keyword>
<keyword evidence="4" id="KW-1185">Reference proteome</keyword>
<gene>
    <name evidence="2" type="ORF">BRADI_1g63973v3</name>
</gene>
<evidence type="ECO:0000256" key="1">
    <source>
        <dbReference type="SAM" id="SignalP"/>
    </source>
</evidence>
<dbReference type="EMBL" id="CM000880">
    <property type="protein sequence ID" value="KQK21922.1"/>
    <property type="molecule type" value="Genomic_DNA"/>
</dbReference>
<feature type="chain" id="PRO_5035999835" evidence="1">
    <location>
        <begin position="24"/>
        <end position="82"/>
    </location>
</feature>
<accession>A0A0Q3SAF9</accession>
<dbReference type="FunCoup" id="A0A0Q3SAF9">
    <property type="interactions" value="6"/>
</dbReference>
<evidence type="ECO:0000313" key="2">
    <source>
        <dbReference type="EMBL" id="KQK21922.1"/>
    </source>
</evidence>
<evidence type="ECO:0000313" key="3">
    <source>
        <dbReference type="EnsemblPlants" id="KQK21922"/>
    </source>
</evidence>
<evidence type="ECO:0000313" key="4">
    <source>
        <dbReference type="Proteomes" id="UP000008810"/>
    </source>
</evidence>
<dbReference type="Proteomes" id="UP000008810">
    <property type="component" value="Chromosome 1"/>
</dbReference>
<reference evidence="3" key="3">
    <citation type="submission" date="2018-08" db="UniProtKB">
        <authorList>
            <consortium name="EnsemblPlants"/>
        </authorList>
    </citation>
    <scope>IDENTIFICATION</scope>
    <source>
        <strain evidence="3">cv. Bd21</strain>
    </source>
</reference>
<protein>
    <submittedName>
        <fullName evidence="2 3">Uncharacterized protein</fullName>
    </submittedName>
</protein>
<name>A0A0Q3SAF9_BRADI</name>
<dbReference type="AlphaFoldDB" id="A0A0Q3SAF9"/>
<reference evidence="2" key="2">
    <citation type="submission" date="2017-06" db="EMBL/GenBank/DDBJ databases">
        <title>WGS assembly of Brachypodium distachyon.</title>
        <authorList>
            <consortium name="The International Brachypodium Initiative"/>
            <person name="Lucas S."/>
            <person name="Harmon-Smith M."/>
            <person name="Lail K."/>
            <person name="Tice H."/>
            <person name="Grimwood J."/>
            <person name="Bruce D."/>
            <person name="Barry K."/>
            <person name="Shu S."/>
            <person name="Lindquist E."/>
            <person name="Wang M."/>
            <person name="Pitluck S."/>
            <person name="Vogel J.P."/>
            <person name="Garvin D.F."/>
            <person name="Mockler T.C."/>
            <person name="Schmutz J."/>
            <person name="Rokhsar D."/>
            <person name="Bevan M.W."/>
        </authorList>
    </citation>
    <scope>NUCLEOTIDE SEQUENCE</scope>
    <source>
        <strain evidence="2">Bd21</strain>
    </source>
</reference>